<comment type="similarity">
    <text evidence="2">Belongs to the GLE1 family.</text>
</comment>
<evidence type="ECO:0000256" key="8">
    <source>
        <dbReference type="ARBA" id="ARBA00023242"/>
    </source>
</evidence>
<keyword evidence="5" id="KW-0653">Protein transport</keyword>
<dbReference type="PANTHER" id="PTHR12960">
    <property type="entry name" value="GLE-1-RELATED"/>
    <property type="match status" value="1"/>
</dbReference>
<dbReference type="Gene3D" id="1.25.40.510">
    <property type="entry name" value="GLE1-like"/>
    <property type="match status" value="1"/>
</dbReference>
<evidence type="ECO:0000256" key="9">
    <source>
        <dbReference type="ARBA" id="ARBA00026227"/>
    </source>
</evidence>
<evidence type="ECO:0000256" key="5">
    <source>
        <dbReference type="ARBA" id="ARBA00022927"/>
    </source>
</evidence>
<feature type="region of interest" description="Disordered" evidence="11">
    <location>
        <begin position="27"/>
        <end position="48"/>
    </location>
</feature>
<feature type="compositionally biased region" description="Low complexity" evidence="11">
    <location>
        <begin position="152"/>
        <end position="172"/>
    </location>
</feature>
<evidence type="ECO:0000313" key="13">
    <source>
        <dbReference type="Proteomes" id="UP000799776"/>
    </source>
</evidence>
<keyword evidence="3" id="KW-0813">Transport</keyword>
<dbReference type="GO" id="GO:0005543">
    <property type="term" value="F:phospholipid binding"/>
    <property type="evidence" value="ECO:0007669"/>
    <property type="project" value="TreeGrafter"/>
</dbReference>
<reference evidence="12" key="1">
    <citation type="journal article" date="2020" name="Stud. Mycol.">
        <title>101 Dothideomycetes genomes: a test case for predicting lifestyles and emergence of pathogens.</title>
        <authorList>
            <person name="Haridas S."/>
            <person name="Albert R."/>
            <person name="Binder M."/>
            <person name="Bloem J."/>
            <person name="Labutti K."/>
            <person name="Salamov A."/>
            <person name="Andreopoulos B."/>
            <person name="Baker S."/>
            <person name="Barry K."/>
            <person name="Bills G."/>
            <person name="Bluhm B."/>
            <person name="Cannon C."/>
            <person name="Castanera R."/>
            <person name="Culley D."/>
            <person name="Daum C."/>
            <person name="Ezra D."/>
            <person name="Gonzalez J."/>
            <person name="Henrissat B."/>
            <person name="Kuo A."/>
            <person name="Liang C."/>
            <person name="Lipzen A."/>
            <person name="Lutzoni F."/>
            <person name="Magnuson J."/>
            <person name="Mondo S."/>
            <person name="Nolan M."/>
            <person name="Ohm R."/>
            <person name="Pangilinan J."/>
            <person name="Park H.-J."/>
            <person name="Ramirez L."/>
            <person name="Alfaro M."/>
            <person name="Sun H."/>
            <person name="Tritt A."/>
            <person name="Yoshinaga Y."/>
            <person name="Zwiers L.-H."/>
            <person name="Turgeon B."/>
            <person name="Goodwin S."/>
            <person name="Spatafora J."/>
            <person name="Crous P."/>
            <person name="Grigoriev I."/>
        </authorList>
    </citation>
    <scope>NUCLEOTIDE SEQUENCE</scope>
    <source>
        <strain evidence="12">CBS 121410</strain>
    </source>
</reference>
<dbReference type="InterPro" id="IPR038506">
    <property type="entry name" value="GLE1-like_sf"/>
</dbReference>
<feature type="compositionally biased region" description="Basic and acidic residues" evidence="11">
    <location>
        <begin position="27"/>
        <end position="40"/>
    </location>
</feature>
<dbReference type="InterPro" id="IPR012476">
    <property type="entry name" value="GLE1"/>
</dbReference>
<keyword evidence="13" id="KW-1185">Reference proteome</keyword>
<dbReference type="EMBL" id="ML978715">
    <property type="protein sequence ID" value="KAF2089119.1"/>
    <property type="molecule type" value="Genomic_DNA"/>
</dbReference>
<dbReference type="GO" id="GO:0005737">
    <property type="term" value="C:cytoplasm"/>
    <property type="evidence" value="ECO:0007669"/>
    <property type="project" value="TreeGrafter"/>
</dbReference>
<proteinExistence type="inferred from homology"/>
<evidence type="ECO:0000313" key="12">
    <source>
        <dbReference type="EMBL" id="KAF2089119.1"/>
    </source>
</evidence>
<dbReference type="GO" id="GO:0015031">
    <property type="term" value="P:protein transport"/>
    <property type="evidence" value="ECO:0007669"/>
    <property type="project" value="UniProtKB-KW"/>
</dbReference>
<evidence type="ECO:0000256" key="10">
    <source>
        <dbReference type="ARBA" id="ARBA00029983"/>
    </source>
</evidence>
<dbReference type="Pfam" id="PF07817">
    <property type="entry name" value="GLE1"/>
    <property type="match status" value="1"/>
</dbReference>
<dbReference type="Proteomes" id="UP000799776">
    <property type="component" value="Unassembled WGS sequence"/>
</dbReference>
<evidence type="ECO:0000256" key="11">
    <source>
        <dbReference type="SAM" id="MobiDB-lite"/>
    </source>
</evidence>
<evidence type="ECO:0000256" key="1">
    <source>
        <dbReference type="ARBA" id="ARBA00004567"/>
    </source>
</evidence>
<evidence type="ECO:0000256" key="4">
    <source>
        <dbReference type="ARBA" id="ARBA00022816"/>
    </source>
</evidence>
<comment type="subcellular location">
    <subcellularLocation>
        <location evidence="1">Nucleus</location>
        <location evidence="1">Nuclear pore complex</location>
    </subcellularLocation>
</comment>
<dbReference type="OrthoDB" id="420884at2759"/>
<feature type="region of interest" description="Disordered" evidence="11">
    <location>
        <begin position="124"/>
        <end position="182"/>
    </location>
</feature>
<keyword evidence="4" id="KW-0509">mRNA transport</keyword>
<protein>
    <recommendedName>
        <fullName evidence="9">mRNA export factor GLE1</fullName>
    </recommendedName>
    <alternativeName>
        <fullName evidence="10">Nucleoporin GLE1</fullName>
    </alternativeName>
</protein>
<dbReference type="AlphaFoldDB" id="A0A6A5YBT8"/>
<accession>A0A6A5YBT8</accession>
<evidence type="ECO:0000256" key="6">
    <source>
        <dbReference type="ARBA" id="ARBA00023010"/>
    </source>
</evidence>
<sequence length="493" mass="55518">MDSPCRQLALELSRMLIESDRKFHEKLDRAAAEQQQKHQEGLANAAAEHERIRLHAEWVREKAELEYERENRRRLESAEREVARLKEEKEAAERQQKLAELKRAEAEQKRALEEKKAIAAAEDRLRAQKAAHEADEAKRKADQAERDRNAREAAQAAAASAKQPPQAQRPAQAQPPQPQRDAVHKKYLDLHQRLKKLRSDFVNQIKGDKQLKDKVSELRRRIRTKVGQLTAQAGANKAQIKTIRETFMEAKDFPGAPTVDVRQYMVDPPADLTETTAQMSIVVVFLLAHFSKNIVAQLASEAGVNTVQADQIGVVTVSILGNSNFCADGRYTMSDILLAKYHHECGVLFGIYGPEDTKTGRERLGWRRVEGEFVTGQNHFERMTGLGAGWAALTLRKMKQGSALIHPFPASNYWRAMARIVDTPQGQVTPTHFIILKAMIGGFEERFIETYGHAAKVALRKALVDFPKGHDFVPAKALAFQPSGLKKELNLTL</sequence>
<feature type="compositionally biased region" description="Basic and acidic residues" evidence="11">
    <location>
        <begin position="124"/>
        <end position="151"/>
    </location>
</feature>
<dbReference type="PANTHER" id="PTHR12960:SF0">
    <property type="entry name" value="MRNA EXPORT FACTOR GLE1"/>
    <property type="match status" value="1"/>
</dbReference>
<dbReference type="GO" id="GO:0000822">
    <property type="term" value="F:inositol hexakisphosphate binding"/>
    <property type="evidence" value="ECO:0007669"/>
    <property type="project" value="TreeGrafter"/>
</dbReference>
<dbReference type="GO" id="GO:0044614">
    <property type="term" value="C:nuclear pore cytoplasmic filaments"/>
    <property type="evidence" value="ECO:0007669"/>
    <property type="project" value="TreeGrafter"/>
</dbReference>
<keyword evidence="8" id="KW-0539">Nucleus</keyword>
<keyword evidence="6" id="KW-0811">Translocation</keyword>
<organism evidence="12 13">
    <name type="scientific">Saccharata proteae CBS 121410</name>
    <dbReference type="NCBI Taxonomy" id="1314787"/>
    <lineage>
        <taxon>Eukaryota</taxon>
        <taxon>Fungi</taxon>
        <taxon>Dikarya</taxon>
        <taxon>Ascomycota</taxon>
        <taxon>Pezizomycotina</taxon>
        <taxon>Dothideomycetes</taxon>
        <taxon>Dothideomycetes incertae sedis</taxon>
        <taxon>Botryosphaeriales</taxon>
        <taxon>Saccharataceae</taxon>
        <taxon>Saccharata</taxon>
    </lineage>
</organism>
<dbReference type="GO" id="GO:0016973">
    <property type="term" value="P:poly(A)+ mRNA export from nucleus"/>
    <property type="evidence" value="ECO:0007669"/>
    <property type="project" value="InterPro"/>
</dbReference>
<dbReference type="GO" id="GO:0031369">
    <property type="term" value="F:translation initiation factor binding"/>
    <property type="evidence" value="ECO:0007669"/>
    <property type="project" value="TreeGrafter"/>
</dbReference>
<name>A0A6A5YBT8_9PEZI</name>
<evidence type="ECO:0000256" key="2">
    <source>
        <dbReference type="ARBA" id="ARBA00011056"/>
    </source>
</evidence>
<gene>
    <name evidence="12" type="ORF">K490DRAFT_38758</name>
</gene>
<keyword evidence="7" id="KW-0906">Nuclear pore complex</keyword>
<evidence type="ECO:0000256" key="7">
    <source>
        <dbReference type="ARBA" id="ARBA00023132"/>
    </source>
</evidence>
<evidence type="ECO:0000256" key="3">
    <source>
        <dbReference type="ARBA" id="ARBA00022448"/>
    </source>
</evidence>